<feature type="compositionally biased region" description="Basic and acidic residues" evidence="3">
    <location>
        <begin position="109"/>
        <end position="151"/>
    </location>
</feature>
<gene>
    <name evidence="4" type="primary">LEO1</name>
</gene>
<comment type="similarity">
    <text evidence="1">Belongs to the LEO1 family.</text>
</comment>
<dbReference type="GO" id="GO:0016593">
    <property type="term" value="C:Cdc73/Paf1 complex"/>
    <property type="evidence" value="ECO:0007669"/>
    <property type="project" value="InterPro"/>
</dbReference>
<feature type="compositionally biased region" description="Basic and acidic residues" evidence="3">
    <location>
        <begin position="166"/>
        <end position="218"/>
    </location>
</feature>
<dbReference type="GO" id="GO:0006368">
    <property type="term" value="P:transcription elongation by RNA polymerase II"/>
    <property type="evidence" value="ECO:0007669"/>
    <property type="project" value="InterPro"/>
</dbReference>
<dbReference type="AlphaFoldDB" id="A0A6I8NHE8"/>
<reference evidence="4" key="1">
    <citation type="submission" date="2025-08" db="UniProtKB">
        <authorList>
            <consortium name="Ensembl"/>
        </authorList>
    </citation>
    <scope>IDENTIFICATION</scope>
    <source>
        <strain evidence="4">Glennie</strain>
    </source>
</reference>
<dbReference type="InterPro" id="IPR007149">
    <property type="entry name" value="Leo1"/>
</dbReference>
<dbReference type="Ensembl" id="ENSOANT00000061315.1">
    <property type="protein sequence ID" value="ENSOANP00000040517.1"/>
    <property type="gene ID" value="ENSOANG00000003376.4"/>
</dbReference>
<feature type="compositionally biased region" description="Acidic residues" evidence="3">
    <location>
        <begin position="1"/>
        <end position="11"/>
    </location>
</feature>
<organism evidence="4 5">
    <name type="scientific">Ornithorhynchus anatinus</name>
    <name type="common">Duckbill platypus</name>
    <dbReference type="NCBI Taxonomy" id="9258"/>
    <lineage>
        <taxon>Eukaryota</taxon>
        <taxon>Metazoa</taxon>
        <taxon>Chordata</taxon>
        <taxon>Craniata</taxon>
        <taxon>Vertebrata</taxon>
        <taxon>Euteleostomi</taxon>
        <taxon>Mammalia</taxon>
        <taxon>Monotremata</taxon>
        <taxon>Ornithorhynchidae</taxon>
        <taxon>Ornithorhynchus</taxon>
    </lineage>
</organism>
<feature type="region of interest" description="Disordered" evidence="3">
    <location>
        <begin position="489"/>
        <end position="528"/>
    </location>
</feature>
<feature type="compositionally biased region" description="Basic and acidic residues" evidence="3">
    <location>
        <begin position="489"/>
        <end position="503"/>
    </location>
</feature>
<dbReference type="Pfam" id="PF04004">
    <property type="entry name" value="Leo1"/>
    <property type="match status" value="1"/>
</dbReference>
<sequence length="574" mass="64707">MEELFGSDADSEAERRDSDSGSDSDSDQENAGSGSNPSGSESERDDDRGDAVKPSNKELFGDDSEDERVSRRSGSDNRSERSDNRSEASGHSEREDNDQSDVDQPSGSDTHHDDEDEGRRSDGGSRHSEAEGSEKAHSDDEKWSRDEKSDQSDDDEKLPNSDEEERPQISDEEKPQNSDEDEKARNSDDDERPQISDDERLQLSEDEKMANSGDERPAASDNEDDKMQNSDDEDRAQISDEEKMQNSDDEDRPQISDEEPRRSDDEEEHDRKSESGRGSDSEDEILRMKRKKAVASDSEMDSDNEGQKDPSGAMDLFGGADDISSGSDGEDKPPTPGQPIDENGLSQEQQEEEPIPETRIEVEIPKVNTDLGNDLYFVKLPNFLSVEPSMSLHLGNEVFDVYKAPLQGDHNHLFIRQGTGLQGQAVFKTKLTFRPHSTDSATHRKMTLSLADRCSKTQKIRILPMAGRDPECQRTEMIKKEEERLRASIRRESQQRRMREKQHQRGLSANYLEPDRYDDEDEGEESISLAAIKNRYKGGIREERARIYSSDSDEGSDEDKAQRLLKAKKLTSDE</sequence>
<dbReference type="Bgee" id="ENSOANG00000003376">
    <property type="expression patterns" value="Expressed in fibroblast and 8 other cell types or tissues"/>
</dbReference>
<evidence type="ECO:0000256" key="1">
    <source>
        <dbReference type="ARBA" id="ARBA00010903"/>
    </source>
</evidence>
<feature type="region of interest" description="Disordered" evidence="3">
    <location>
        <begin position="540"/>
        <end position="574"/>
    </location>
</feature>
<evidence type="ECO:0000256" key="3">
    <source>
        <dbReference type="SAM" id="MobiDB-lite"/>
    </source>
</evidence>
<evidence type="ECO:0000313" key="4">
    <source>
        <dbReference type="Ensembl" id="ENSOANP00000040517.1"/>
    </source>
</evidence>
<reference evidence="4" key="2">
    <citation type="submission" date="2025-09" db="UniProtKB">
        <authorList>
            <consortium name="Ensembl"/>
        </authorList>
    </citation>
    <scope>IDENTIFICATION</scope>
    <source>
        <strain evidence="4">Glennie</strain>
    </source>
</reference>
<dbReference type="GeneTree" id="ENSGT00550000074952"/>
<dbReference type="PANTHER" id="PTHR23146">
    <property type="entry name" value="LEO1 PROTEIN"/>
    <property type="match status" value="1"/>
</dbReference>
<name>A0A6I8NHE8_ORNAN</name>
<evidence type="ECO:0000256" key="2">
    <source>
        <dbReference type="ARBA" id="ARBA00019689"/>
    </source>
</evidence>
<accession>A0A6I8NHE8</accession>
<feature type="compositionally biased region" description="Basic and acidic residues" evidence="3">
    <location>
        <begin position="67"/>
        <end position="94"/>
    </location>
</feature>
<feature type="compositionally biased region" description="Basic residues" evidence="3">
    <location>
        <begin position="563"/>
        <end position="574"/>
    </location>
</feature>
<protein>
    <recommendedName>
        <fullName evidence="2">RNA polymerase-associated protein LEO1</fullName>
    </recommendedName>
</protein>
<feature type="compositionally biased region" description="Basic and acidic residues" evidence="3">
    <location>
        <begin position="225"/>
        <end position="287"/>
    </location>
</feature>
<feature type="compositionally biased region" description="Low complexity" evidence="3">
    <location>
        <begin position="318"/>
        <end position="327"/>
    </location>
</feature>
<dbReference type="Proteomes" id="UP000002279">
    <property type="component" value="Unplaced"/>
</dbReference>
<evidence type="ECO:0000313" key="5">
    <source>
        <dbReference type="Proteomes" id="UP000002279"/>
    </source>
</evidence>
<keyword evidence="5" id="KW-1185">Reference proteome</keyword>
<feature type="compositionally biased region" description="Basic and acidic residues" evidence="3">
    <location>
        <begin position="41"/>
        <end position="60"/>
    </location>
</feature>
<feature type="compositionally biased region" description="Acidic residues" evidence="3">
    <location>
        <begin position="152"/>
        <end position="165"/>
    </location>
</feature>
<feature type="compositionally biased region" description="Acidic residues" evidence="3">
    <location>
        <begin position="516"/>
        <end position="525"/>
    </location>
</feature>
<feature type="region of interest" description="Disordered" evidence="3">
    <location>
        <begin position="1"/>
        <end position="362"/>
    </location>
</feature>
<feature type="compositionally biased region" description="Low complexity" evidence="3">
    <location>
        <begin position="29"/>
        <end position="40"/>
    </location>
</feature>
<proteinExistence type="inferred from homology"/>
<dbReference type="PANTHER" id="PTHR23146:SF0">
    <property type="entry name" value="RNA POLYMERASE-ASSOCIATED PROTEIN LEO1"/>
    <property type="match status" value="1"/>
</dbReference>